<evidence type="ECO:0000259" key="2">
    <source>
        <dbReference type="Pfam" id="PF20153"/>
    </source>
</evidence>
<reference evidence="3" key="2">
    <citation type="journal article" date="2020" name="Nat. Commun.">
        <title>Large-scale genome sequencing of mycorrhizal fungi provides insights into the early evolution of symbiotic traits.</title>
        <authorList>
            <person name="Miyauchi S."/>
            <person name="Kiss E."/>
            <person name="Kuo A."/>
            <person name="Drula E."/>
            <person name="Kohler A."/>
            <person name="Sanchez-Garcia M."/>
            <person name="Morin E."/>
            <person name="Andreopoulos B."/>
            <person name="Barry K.W."/>
            <person name="Bonito G."/>
            <person name="Buee M."/>
            <person name="Carver A."/>
            <person name="Chen C."/>
            <person name="Cichocki N."/>
            <person name="Clum A."/>
            <person name="Culley D."/>
            <person name="Crous P.W."/>
            <person name="Fauchery L."/>
            <person name="Girlanda M."/>
            <person name="Hayes R.D."/>
            <person name="Keri Z."/>
            <person name="LaButti K."/>
            <person name="Lipzen A."/>
            <person name="Lombard V."/>
            <person name="Magnuson J."/>
            <person name="Maillard F."/>
            <person name="Murat C."/>
            <person name="Nolan M."/>
            <person name="Ohm R.A."/>
            <person name="Pangilinan J."/>
            <person name="Pereira M.F."/>
            <person name="Perotto S."/>
            <person name="Peter M."/>
            <person name="Pfister S."/>
            <person name="Riley R."/>
            <person name="Sitrit Y."/>
            <person name="Stielow J.B."/>
            <person name="Szollosi G."/>
            <person name="Zifcakova L."/>
            <person name="Stursova M."/>
            <person name="Spatafora J.W."/>
            <person name="Tedersoo L."/>
            <person name="Vaario L.M."/>
            <person name="Yamada A."/>
            <person name="Yan M."/>
            <person name="Wang P."/>
            <person name="Xu J."/>
            <person name="Bruns T."/>
            <person name="Baldrian P."/>
            <person name="Vilgalys R."/>
            <person name="Dunand C."/>
            <person name="Henrissat B."/>
            <person name="Grigoriev I.V."/>
            <person name="Hibbett D."/>
            <person name="Nagy L.G."/>
            <person name="Martin F.M."/>
        </authorList>
    </citation>
    <scope>NUCLEOTIDE SEQUENCE</scope>
    <source>
        <strain evidence="3">Prilba</strain>
    </source>
</reference>
<organism evidence="3 4">
    <name type="scientific">Russula ochroleuca</name>
    <dbReference type="NCBI Taxonomy" id="152965"/>
    <lineage>
        <taxon>Eukaryota</taxon>
        <taxon>Fungi</taxon>
        <taxon>Dikarya</taxon>
        <taxon>Basidiomycota</taxon>
        <taxon>Agaricomycotina</taxon>
        <taxon>Agaricomycetes</taxon>
        <taxon>Russulales</taxon>
        <taxon>Russulaceae</taxon>
        <taxon>Russula</taxon>
    </lineage>
</organism>
<dbReference type="Proteomes" id="UP000759537">
    <property type="component" value="Unassembled WGS sequence"/>
</dbReference>
<dbReference type="AlphaFoldDB" id="A0A9P5JVS9"/>
<dbReference type="OrthoDB" id="2995154at2759"/>
<dbReference type="InterPro" id="IPR045338">
    <property type="entry name" value="DUF6535"/>
</dbReference>
<feature type="transmembrane region" description="Helical" evidence="1">
    <location>
        <begin position="21"/>
        <end position="43"/>
    </location>
</feature>
<dbReference type="Pfam" id="PF20153">
    <property type="entry name" value="DUF6535"/>
    <property type="match status" value="1"/>
</dbReference>
<proteinExistence type="predicted"/>
<feature type="transmembrane region" description="Helical" evidence="1">
    <location>
        <begin position="97"/>
        <end position="115"/>
    </location>
</feature>
<dbReference type="EMBL" id="WHVB01000058">
    <property type="protein sequence ID" value="KAF8464193.1"/>
    <property type="molecule type" value="Genomic_DNA"/>
</dbReference>
<keyword evidence="1" id="KW-0472">Membrane</keyword>
<evidence type="ECO:0000313" key="4">
    <source>
        <dbReference type="Proteomes" id="UP000759537"/>
    </source>
</evidence>
<name>A0A9P5JVS9_9AGAM</name>
<feature type="transmembrane region" description="Helical" evidence="1">
    <location>
        <begin position="158"/>
        <end position="179"/>
    </location>
</feature>
<keyword evidence="4" id="KW-1185">Reference proteome</keyword>
<protein>
    <recommendedName>
        <fullName evidence="2">DUF6535 domain-containing protein</fullName>
    </recommendedName>
</protein>
<feature type="transmembrane region" description="Helical" evidence="1">
    <location>
        <begin position="185"/>
        <end position="210"/>
    </location>
</feature>
<keyword evidence="1" id="KW-0812">Transmembrane</keyword>
<sequence>MYLDRADEDDKKITKRWKGECDAILIFTGLFSAALAVLISVSIQGLQPGPQDASTFYLGNIYHLLANSSSSQPIIYPSPSDPPKFSAPKSAVVVNSLWFLSLLMSLTGALLAVFIQQWAQSYLQATGERHTPKDQARIRIFRAEGLDNKLDLNRVTRAVPILIHVSLFLFFSGLPVFLFNVNRTVFNVAVTWLGLCVAGYACITLMPIFYPNSPYYSPLSSFIWWCKTNTPSIVLRLFKNSNLPDFRWPSLRAMQEAAEVFALKQQVGRIDYDALFWMFQTLNEDEEFEQFFDALPSSQGSEALADAEDKFIKPKKKELSHALIGMMDRTLMSELVPDKEKQRRIIICTKAVGATSLLGRSWTLHRVLCGEWHGFSRSIHFG</sequence>
<comment type="caution">
    <text evidence="3">The sequence shown here is derived from an EMBL/GenBank/DDBJ whole genome shotgun (WGS) entry which is preliminary data.</text>
</comment>
<reference evidence="3" key="1">
    <citation type="submission" date="2019-10" db="EMBL/GenBank/DDBJ databases">
        <authorList>
            <consortium name="DOE Joint Genome Institute"/>
            <person name="Kuo A."/>
            <person name="Miyauchi S."/>
            <person name="Kiss E."/>
            <person name="Drula E."/>
            <person name="Kohler A."/>
            <person name="Sanchez-Garcia M."/>
            <person name="Andreopoulos B."/>
            <person name="Barry K.W."/>
            <person name="Bonito G."/>
            <person name="Buee M."/>
            <person name="Carver A."/>
            <person name="Chen C."/>
            <person name="Cichocki N."/>
            <person name="Clum A."/>
            <person name="Culley D."/>
            <person name="Crous P.W."/>
            <person name="Fauchery L."/>
            <person name="Girlanda M."/>
            <person name="Hayes R."/>
            <person name="Keri Z."/>
            <person name="LaButti K."/>
            <person name="Lipzen A."/>
            <person name="Lombard V."/>
            <person name="Magnuson J."/>
            <person name="Maillard F."/>
            <person name="Morin E."/>
            <person name="Murat C."/>
            <person name="Nolan M."/>
            <person name="Ohm R."/>
            <person name="Pangilinan J."/>
            <person name="Pereira M."/>
            <person name="Perotto S."/>
            <person name="Peter M."/>
            <person name="Riley R."/>
            <person name="Sitrit Y."/>
            <person name="Stielow B."/>
            <person name="Szollosi G."/>
            <person name="Zifcakova L."/>
            <person name="Stursova M."/>
            <person name="Spatafora J.W."/>
            <person name="Tedersoo L."/>
            <person name="Vaario L.-M."/>
            <person name="Yamada A."/>
            <person name="Yan M."/>
            <person name="Wang P."/>
            <person name="Xu J."/>
            <person name="Bruns T."/>
            <person name="Baldrian P."/>
            <person name="Vilgalys R."/>
            <person name="Henrissat B."/>
            <person name="Grigoriev I.V."/>
            <person name="Hibbett D."/>
            <person name="Nagy L.G."/>
            <person name="Martin F.M."/>
        </authorList>
    </citation>
    <scope>NUCLEOTIDE SEQUENCE</scope>
    <source>
        <strain evidence="3">Prilba</strain>
    </source>
</reference>
<evidence type="ECO:0000256" key="1">
    <source>
        <dbReference type="SAM" id="Phobius"/>
    </source>
</evidence>
<feature type="domain" description="DUF6535" evidence="2">
    <location>
        <begin position="2"/>
        <end position="180"/>
    </location>
</feature>
<gene>
    <name evidence="3" type="ORF">DFH94DRAFT_658849</name>
</gene>
<keyword evidence="1" id="KW-1133">Transmembrane helix</keyword>
<accession>A0A9P5JVS9</accession>
<evidence type="ECO:0000313" key="3">
    <source>
        <dbReference type="EMBL" id="KAF8464193.1"/>
    </source>
</evidence>
<feature type="non-terminal residue" evidence="3">
    <location>
        <position position="382"/>
    </location>
</feature>